<dbReference type="InterPro" id="IPR049704">
    <property type="entry name" value="Aminotrans_3_PPA_site"/>
</dbReference>
<dbReference type="EMBL" id="NKHF01000096">
    <property type="protein sequence ID" value="PCK30158.1"/>
    <property type="molecule type" value="Genomic_DNA"/>
</dbReference>
<dbReference type="InterPro" id="IPR004637">
    <property type="entry name" value="Dat"/>
</dbReference>
<comment type="cofactor">
    <cofactor evidence="1">
        <name>pyridoxal 5'-phosphate</name>
        <dbReference type="ChEBI" id="CHEBI:597326"/>
    </cofactor>
</comment>
<dbReference type="InterPro" id="IPR015421">
    <property type="entry name" value="PyrdxlP-dep_Trfase_major"/>
</dbReference>
<dbReference type="GO" id="GO:0030170">
    <property type="term" value="F:pyridoxal phosphate binding"/>
    <property type="evidence" value="ECO:0007669"/>
    <property type="project" value="InterPro"/>
</dbReference>
<dbReference type="InterPro" id="IPR015422">
    <property type="entry name" value="PyrdxlP-dep_Trfase_small"/>
</dbReference>
<evidence type="ECO:0000313" key="8">
    <source>
        <dbReference type="Proteomes" id="UP000228621"/>
    </source>
</evidence>
<comment type="similarity">
    <text evidence="2 6">Belongs to the class-III pyridoxal-phosphate-dependent aminotransferase family.</text>
</comment>
<dbReference type="InterPro" id="IPR005814">
    <property type="entry name" value="Aminotrans_3"/>
</dbReference>
<evidence type="ECO:0000256" key="2">
    <source>
        <dbReference type="ARBA" id="ARBA00008954"/>
    </source>
</evidence>
<dbReference type="SUPFAM" id="SSF53383">
    <property type="entry name" value="PLP-dependent transferases"/>
    <property type="match status" value="1"/>
</dbReference>
<dbReference type="PROSITE" id="PS00600">
    <property type="entry name" value="AA_TRANSFER_CLASS_3"/>
    <property type="match status" value="1"/>
</dbReference>
<dbReference type="AlphaFoldDB" id="A0A2A5JL50"/>
<dbReference type="PIRSF" id="PIRSF000521">
    <property type="entry name" value="Transaminase_4ab_Lys_Orn"/>
    <property type="match status" value="1"/>
</dbReference>
<evidence type="ECO:0000256" key="1">
    <source>
        <dbReference type="ARBA" id="ARBA00001933"/>
    </source>
</evidence>
<organism evidence="7 8">
    <name type="scientific">Pseudoalteromonas piscicida</name>
    <dbReference type="NCBI Taxonomy" id="43662"/>
    <lineage>
        <taxon>Bacteria</taxon>
        <taxon>Pseudomonadati</taxon>
        <taxon>Pseudomonadota</taxon>
        <taxon>Gammaproteobacteria</taxon>
        <taxon>Alteromonadales</taxon>
        <taxon>Pseudoalteromonadaceae</taxon>
        <taxon>Pseudoalteromonas</taxon>
    </lineage>
</organism>
<keyword evidence="5 6" id="KW-0663">Pyridoxal phosphate</keyword>
<evidence type="ECO:0000256" key="4">
    <source>
        <dbReference type="ARBA" id="ARBA00022679"/>
    </source>
</evidence>
<evidence type="ECO:0000256" key="6">
    <source>
        <dbReference type="RuleBase" id="RU003560"/>
    </source>
</evidence>
<keyword evidence="4" id="KW-0808">Transferase</keyword>
<dbReference type="Gene3D" id="3.90.1150.10">
    <property type="entry name" value="Aspartate Aminotransferase, domain 1"/>
    <property type="match status" value="1"/>
</dbReference>
<dbReference type="RefSeq" id="WP_099643601.1">
    <property type="nucleotide sequence ID" value="NZ_JAQPZX010000024.1"/>
</dbReference>
<proteinExistence type="inferred from homology"/>
<comment type="caution">
    <text evidence="7">The sequence shown here is derived from an EMBL/GenBank/DDBJ whole genome shotgun (WGS) entry which is preliminary data.</text>
</comment>
<dbReference type="PANTHER" id="PTHR43552">
    <property type="entry name" value="DIAMINOBUTYRATE--2-OXOGLUTARATE AMINOTRANSFERASE"/>
    <property type="match status" value="1"/>
</dbReference>
<dbReference type="Gene3D" id="3.40.640.10">
    <property type="entry name" value="Type I PLP-dependent aspartate aminotransferase-like (Major domain)"/>
    <property type="match status" value="1"/>
</dbReference>
<evidence type="ECO:0000256" key="3">
    <source>
        <dbReference type="ARBA" id="ARBA00022576"/>
    </source>
</evidence>
<dbReference type="Proteomes" id="UP000228621">
    <property type="component" value="Unassembled WGS sequence"/>
</dbReference>
<reference evidence="8" key="1">
    <citation type="journal article" date="2019" name="Genome Announc.">
        <title>Draft Genome Sequence of Pseudoalteromonas piscicida Strain 36Y ROTHPW, an Hypersaline Seawater Isolate from the South Coast of Sonora, Mexico.</title>
        <authorList>
            <person name="Sanchez-Diaz R."/>
            <person name="Molina-Garza Z.J."/>
            <person name="Cruz-Suarez L.E."/>
            <person name="Selvin J."/>
            <person name="Kiran G.S."/>
            <person name="Ibarra-Gamez J.C."/>
            <person name="Gomez-Gil B."/>
            <person name="Galaviz-Silva L."/>
        </authorList>
    </citation>
    <scope>NUCLEOTIDE SEQUENCE [LARGE SCALE GENOMIC DNA]</scope>
    <source>
        <strain evidence="8">36Y_RITHPW</strain>
    </source>
</reference>
<dbReference type="OrthoDB" id="9801052at2"/>
<dbReference type="PANTHER" id="PTHR43552:SF1">
    <property type="entry name" value="DIAMINOBUTYRATE--2-OXOGLUTARATE AMINOTRANSFERASE"/>
    <property type="match status" value="1"/>
</dbReference>
<accession>A0A2A5JL50</accession>
<name>A0A2A5JL50_PSEO7</name>
<dbReference type="Pfam" id="PF00202">
    <property type="entry name" value="Aminotran_3"/>
    <property type="match status" value="1"/>
</dbReference>
<protein>
    <submittedName>
        <fullName evidence="7">Diaminobutyrate--2-oxoglutarate transaminase</fullName>
    </submittedName>
</protein>
<dbReference type="CDD" id="cd00610">
    <property type="entry name" value="OAT_like"/>
    <property type="match status" value="1"/>
</dbReference>
<evidence type="ECO:0000313" key="7">
    <source>
        <dbReference type="EMBL" id="PCK30158.1"/>
    </source>
</evidence>
<keyword evidence="3" id="KW-0032">Aminotransferase</keyword>
<gene>
    <name evidence="7" type="ORF">CEX98_19070</name>
</gene>
<keyword evidence="8" id="KW-1185">Reference proteome</keyword>
<dbReference type="NCBIfam" id="TIGR00709">
    <property type="entry name" value="dat"/>
    <property type="match status" value="1"/>
</dbReference>
<sequence>MDRTQELTSNHAELQDTTSWYTYQSYVESSARTYSRVIDKVIVSGKGSILTDAEGKEYVDLLACAGTLALGHNNPEIKQELIKYLHTDEVMQGLDILTPAKYAFTKELLGLLPEKFRDEARIQFCGPSGADATEAAIKLFKTATKRRTVLAFHGGYHGMTAGALSLTGNLNAKDSVASLMPDVHYLPFPYDYRSPYLVQGDELIETSLHHIETVFSDPESGITKPAAVILEAIQGEGGCIPAPAKWLKGLRQLCDEYDIPLIFDEIQCGFARSGDLFAFQSADIMPDAILLSKALGGGMPMSVVVYREKYDHWKPGAHTGTFRGNQLAMIAGRKGMEIIRRDKLAEAAREKGAWLKAELEKLQQKYAFIGDVRGRGLMLGVEIIHPNTARSPKHPDLGDGSLAAAIKKQCFANGLILETGGRFGAVLRLLPALTISMDELERAVELLDLSMSQLAQG</sequence>
<dbReference type="InterPro" id="IPR015424">
    <property type="entry name" value="PyrdxlP-dep_Trfase"/>
</dbReference>
<dbReference type="GO" id="GO:0008483">
    <property type="term" value="F:transaminase activity"/>
    <property type="evidence" value="ECO:0007669"/>
    <property type="project" value="UniProtKB-KW"/>
</dbReference>
<evidence type="ECO:0000256" key="5">
    <source>
        <dbReference type="ARBA" id="ARBA00022898"/>
    </source>
</evidence>
<dbReference type="FunFam" id="3.40.640.10:FF:000004">
    <property type="entry name" value="Acetylornithine aminotransferase"/>
    <property type="match status" value="1"/>
</dbReference>